<evidence type="ECO:0000256" key="4">
    <source>
        <dbReference type="ARBA" id="ARBA00023102"/>
    </source>
</evidence>
<dbReference type="SUPFAM" id="SSF54211">
    <property type="entry name" value="Ribosomal protein S5 domain 2-like"/>
    <property type="match status" value="2"/>
</dbReference>
<dbReference type="PROSITE" id="PS00955">
    <property type="entry name" value="IGP_DEHYDRATASE_2"/>
    <property type="match status" value="1"/>
</dbReference>
<dbReference type="InterPro" id="IPR020568">
    <property type="entry name" value="Ribosomal_Su5_D2-typ_SF"/>
</dbReference>
<dbReference type="PANTHER" id="PTHR23133:SF2">
    <property type="entry name" value="IMIDAZOLEGLYCEROL-PHOSPHATE DEHYDRATASE"/>
    <property type="match status" value="1"/>
</dbReference>
<dbReference type="NCBIfam" id="NF002114">
    <property type="entry name" value="PRK00951.2-4"/>
    <property type="match status" value="1"/>
</dbReference>
<dbReference type="InterPro" id="IPR020565">
    <property type="entry name" value="ImidazoleglycerP_deHydtase_CS"/>
</dbReference>
<comment type="subcellular location">
    <subcellularLocation>
        <location evidence="6 7">Cytoplasm</location>
    </subcellularLocation>
</comment>
<evidence type="ECO:0000256" key="3">
    <source>
        <dbReference type="ARBA" id="ARBA00022605"/>
    </source>
</evidence>
<dbReference type="NCBIfam" id="NF002107">
    <property type="entry name" value="PRK00951.1-2"/>
    <property type="match status" value="1"/>
</dbReference>
<dbReference type="AlphaFoldDB" id="A0AAJ2YWS6"/>
<dbReference type="EC" id="4.2.1.19" evidence="6 7"/>
<dbReference type="EMBL" id="JAAAMQ010000003">
    <property type="protein sequence ID" value="NBA11152.1"/>
    <property type="molecule type" value="Genomic_DNA"/>
</dbReference>
<evidence type="ECO:0000256" key="7">
    <source>
        <dbReference type="RuleBase" id="RU000599"/>
    </source>
</evidence>
<sequence length="197" mass="21618">MKNRQAIINRNTGETSVSMEVNLDNAMPIEVNTGIGYLDHMLTLLAVHGRFSLQINAQGDLDVDSHHTVEDVGIVLGQAILQALGDKTGIERYGNQVVPMDEALVRVVIDLSGRSYLVFQSELTTPQLGALETETIPDFWQAFADNLRANVHITELYGRNTHHKIEAMFKATGRALRQAVTINPDIKGVNSSKGLLA</sequence>
<keyword evidence="3 6" id="KW-0028">Amino-acid biosynthesis</keyword>
<comment type="pathway">
    <text evidence="1 6 7">Amino-acid biosynthesis; L-histidine biosynthesis; L-histidine from 5-phospho-alpha-D-ribose 1-diphosphate: step 6/9.</text>
</comment>
<dbReference type="CDD" id="cd07914">
    <property type="entry name" value="IGPD"/>
    <property type="match status" value="1"/>
</dbReference>
<evidence type="ECO:0000313" key="8">
    <source>
        <dbReference type="EMBL" id="NBA11152.1"/>
    </source>
</evidence>
<keyword evidence="4 6" id="KW-0368">Histidine biosynthesis</keyword>
<dbReference type="GO" id="GO:0000105">
    <property type="term" value="P:L-histidine biosynthetic process"/>
    <property type="evidence" value="ECO:0007669"/>
    <property type="project" value="UniProtKB-UniRule"/>
</dbReference>
<accession>A0AAJ2YWS6</accession>
<comment type="similarity">
    <text evidence="6 7">Belongs to the imidazoleglycerol-phosphate dehydratase family.</text>
</comment>
<dbReference type="FunFam" id="3.30.230.40:FF:000001">
    <property type="entry name" value="Imidazoleglycerol-phosphate dehydratase HisB"/>
    <property type="match status" value="1"/>
</dbReference>
<dbReference type="Pfam" id="PF00475">
    <property type="entry name" value="IGPD"/>
    <property type="match status" value="1"/>
</dbReference>
<dbReference type="GO" id="GO:0005737">
    <property type="term" value="C:cytoplasm"/>
    <property type="evidence" value="ECO:0007669"/>
    <property type="project" value="UniProtKB-SubCell"/>
</dbReference>
<dbReference type="PROSITE" id="PS00954">
    <property type="entry name" value="IGP_DEHYDRATASE_1"/>
    <property type="match status" value="1"/>
</dbReference>
<dbReference type="GO" id="GO:0004424">
    <property type="term" value="F:imidazoleglycerol-phosphate dehydratase activity"/>
    <property type="evidence" value="ECO:0007669"/>
    <property type="project" value="UniProtKB-UniRule"/>
</dbReference>
<evidence type="ECO:0000256" key="5">
    <source>
        <dbReference type="ARBA" id="ARBA00023239"/>
    </source>
</evidence>
<name>A0AAJ2YWS6_WEICO</name>
<gene>
    <name evidence="6 8" type="primary">hisB</name>
    <name evidence="8" type="ORF">GTU77_02825</name>
</gene>
<dbReference type="InterPro" id="IPR038494">
    <property type="entry name" value="IGPD_sf"/>
</dbReference>
<reference evidence="8" key="1">
    <citation type="submission" date="2020-01" db="EMBL/GenBank/DDBJ databases">
        <title>First Reported Case and Whole Genome of Weissella confusa in an Equid.</title>
        <authorList>
            <person name="Little S.V."/>
            <person name="Lawhon S.D."/>
        </authorList>
    </citation>
    <scope>NUCLEOTIDE SEQUENCE</scope>
    <source>
        <strain evidence="8">718955</strain>
    </source>
</reference>
<keyword evidence="5 6" id="KW-0456">Lyase</keyword>
<dbReference type="InterPro" id="IPR000807">
    <property type="entry name" value="ImidazoleglycerolP_deHydtase"/>
</dbReference>
<dbReference type="RefSeq" id="WP_135798531.1">
    <property type="nucleotide sequence ID" value="NZ_CP027565.1"/>
</dbReference>
<organism evidence="8 9">
    <name type="scientific">Weissella confusa</name>
    <name type="common">Lactobacillus confusus</name>
    <dbReference type="NCBI Taxonomy" id="1583"/>
    <lineage>
        <taxon>Bacteria</taxon>
        <taxon>Bacillati</taxon>
        <taxon>Bacillota</taxon>
        <taxon>Bacilli</taxon>
        <taxon>Lactobacillales</taxon>
        <taxon>Lactobacillaceae</taxon>
        <taxon>Weissella</taxon>
    </lineage>
</organism>
<protein>
    <recommendedName>
        <fullName evidence="2 6">Imidazoleglycerol-phosphate dehydratase</fullName>
        <shortName evidence="6">IGPD</shortName>
        <ecNumber evidence="6 7">4.2.1.19</ecNumber>
    </recommendedName>
</protein>
<evidence type="ECO:0000256" key="1">
    <source>
        <dbReference type="ARBA" id="ARBA00005047"/>
    </source>
</evidence>
<evidence type="ECO:0000256" key="6">
    <source>
        <dbReference type="HAMAP-Rule" id="MF_00076"/>
    </source>
</evidence>
<comment type="catalytic activity">
    <reaction evidence="6 7">
        <text>D-erythro-1-(imidazol-4-yl)glycerol 3-phosphate = 3-(imidazol-4-yl)-2-oxopropyl phosphate + H2O</text>
        <dbReference type="Rhea" id="RHEA:11040"/>
        <dbReference type="ChEBI" id="CHEBI:15377"/>
        <dbReference type="ChEBI" id="CHEBI:57766"/>
        <dbReference type="ChEBI" id="CHEBI:58278"/>
        <dbReference type="EC" id="4.2.1.19"/>
    </reaction>
</comment>
<dbReference type="NCBIfam" id="NF002111">
    <property type="entry name" value="PRK00951.2-1"/>
    <property type="match status" value="1"/>
</dbReference>
<proteinExistence type="inferred from homology"/>
<dbReference type="FunFam" id="3.30.230.40:FF:000003">
    <property type="entry name" value="Imidazoleglycerol-phosphate dehydratase HisB"/>
    <property type="match status" value="1"/>
</dbReference>
<dbReference type="PANTHER" id="PTHR23133">
    <property type="entry name" value="IMIDAZOLEGLYCEROL-PHOSPHATE DEHYDRATASE HIS7"/>
    <property type="match status" value="1"/>
</dbReference>
<dbReference type="Proteomes" id="UP000719917">
    <property type="component" value="Unassembled WGS sequence"/>
</dbReference>
<dbReference type="HAMAP" id="MF_00076">
    <property type="entry name" value="HisB"/>
    <property type="match status" value="1"/>
</dbReference>
<keyword evidence="6" id="KW-0963">Cytoplasm</keyword>
<evidence type="ECO:0000313" key="9">
    <source>
        <dbReference type="Proteomes" id="UP000719917"/>
    </source>
</evidence>
<evidence type="ECO:0000256" key="2">
    <source>
        <dbReference type="ARBA" id="ARBA00016664"/>
    </source>
</evidence>
<comment type="caution">
    <text evidence="8">The sequence shown here is derived from an EMBL/GenBank/DDBJ whole genome shotgun (WGS) entry which is preliminary data.</text>
</comment>
<dbReference type="Gene3D" id="3.30.230.40">
    <property type="entry name" value="Imidazole glycerol phosphate dehydratase, domain 1"/>
    <property type="match status" value="2"/>
</dbReference>